<dbReference type="InterPro" id="IPR001320">
    <property type="entry name" value="Iontro_rcpt_C"/>
</dbReference>
<reference evidence="11" key="1">
    <citation type="submission" date="2016-01" db="EMBL/GenBank/DDBJ databases">
        <title>Candidate chemosensory genes identified in Adelphocoris lineolatus (Goeze) (Hemiptera: Miridae) by antennal transcriptome analysis.</title>
        <authorList>
            <person name="Xiao Y."/>
        </authorList>
    </citation>
    <scope>NUCLEOTIDE SEQUENCE</scope>
</reference>
<dbReference type="Gene3D" id="1.10.287.70">
    <property type="match status" value="1"/>
</dbReference>
<organism evidence="11">
    <name type="scientific">Adelphocoris lineolatus</name>
    <name type="common">Alfalfa plant bug</name>
    <dbReference type="NCBI Taxonomy" id="236346"/>
    <lineage>
        <taxon>Eukaryota</taxon>
        <taxon>Metazoa</taxon>
        <taxon>Ecdysozoa</taxon>
        <taxon>Arthropoda</taxon>
        <taxon>Hexapoda</taxon>
        <taxon>Insecta</taxon>
        <taxon>Pterygota</taxon>
        <taxon>Neoptera</taxon>
        <taxon>Paraneoptera</taxon>
        <taxon>Hemiptera</taxon>
        <taxon>Heteroptera</taxon>
        <taxon>Panheteroptera</taxon>
        <taxon>Cimicomorpha</taxon>
        <taxon>Miridae</taxon>
        <taxon>Mirini</taxon>
        <taxon>Adelphocoris</taxon>
    </lineage>
</organism>
<evidence type="ECO:0000313" key="11">
    <source>
        <dbReference type="EMBL" id="APZ81417.1"/>
    </source>
</evidence>
<evidence type="ECO:0000256" key="6">
    <source>
        <dbReference type="ARBA" id="ARBA00023136"/>
    </source>
</evidence>
<comment type="similarity">
    <text evidence="2">Belongs to the glutamate-gated ion channel (TC 1.A.10.1) family.</text>
</comment>
<feature type="domain" description="Ionotropic glutamate receptor C-terminal" evidence="10">
    <location>
        <begin position="362"/>
        <end position="636"/>
    </location>
</feature>
<dbReference type="InterPro" id="IPR052192">
    <property type="entry name" value="Insect_Ionotropic_Sensory_Rcpt"/>
</dbReference>
<evidence type="ECO:0000256" key="3">
    <source>
        <dbReference type="ARBA" id="ARBA00022475"/>
    </source>
</evidence>
<feature type="transmembrane region" description="Helical" evidence="9">
    <location>
        <begin position="361"/>
        <end position="381"/>
    </location>
</feature>
<evidence type="ECO:0000256" key="2">
    <source>
        <dbReference type="ARBA" id="ARBA00008685"/>
    </source>
</evidence>
<evidence type="ECO:0000256" key="9">
    <source>
        <dbReference type="SAM" id="Phobius"/>
    </source>
</evidence>
<evidence type="ECO:0000256" key="8">
    <source>
        <dbReference type="ARBA" id="ARBA00023180"/>
    </source>
</evidence>
<evidence type="ECO:0000256" key="1">
    <source>
        <dbReference type="ARBA" id="ARBA00004651"/>
    </source>
</evidence>
<proteinExistence type="evidence at transcript level"/>
<keyword evidence="3" id="KW-1003">Cell membrane</keyword>
<evidence type="ECO:0000256" key="5">
    <source>
        <dbReference type="ARBA" id="ARBA00022989"/>
    </source>
</evidence>
<keyword evidence="6 9" id="KW-0472">Membrane</keyword>
<name>A0A2I4PH12_ADELI</name>
<dbReference type="PANTHER" id="PTHR42643:SF40">
    <property type="entry name" value="IONOTROPIC RECEPTOR 41A-RELATED"/>
    <property type="match status" value="1"/>
</dbReference>
<dbReference type="SUPFAM" id="SSF53850">
    <property type="entry name" value="Periplasmic binding protein-like II"/>
    <property type="match status" value="1"/>
</dbReference>
<dbReference type="AlphaFoldDB" id="A0A2I4PH12"/>
<keyword evidence="7 11" id="KW-0675">Receptor</keyword>
<comment type="subcellular location">
    <subcellularLocation>
        <location evidence="1">Cell membrane</location>
        <topology evidence="1">Multi-pass membrane protein</topology>
    </subcellularLocation>
</comment>
<dbReference type="Pfam" id="PF00060">
    <property type="entry name" value="Lig_chan"/>
    <property type="match status" value="1"/>
</dbReference>
<evidence type="ECO:0000256" key="4">
    <source>
        <dbReference type="ARBA" id="ARBA00022692"/>
    </source>
</evidence>
<dbReference type="GO" id="GO:0005886">
    <property type="term" value="C:plasma membrane"/>
    <property type="evidence" value="ECO:0007669"/>
    <property type="project" value="UniProtKB-SubCell"/>
</dbReference>
<evidence type="ECO:0000256" key="7">
    <source>
        <dbReference type="ARBA" id="ARBA00023170"/>
    </source>
</evidence>
<accession>A0A2I4PH12</accession>
<feature type="transmembrane region" description="Helical" evidence="9">
    <location>
        <begin position="630"/>
        <end position="650"/>
    </location>
</feature>
<protein>
    <submittedName>
        <fullName evidence="11">Ionotropic receptor 41a.2</fullName>
    </submittedName>
</protein>
<keyword evidence="5 9" id="KW-1133">Transmembrane helix</keyword>
<keyword evidence="4 9" id="KW-0812">Transmembrane</keyword>
<evidence type="ECO:0000259" key="10">
    <source>
        <dbReference type="Pfam" id="PF00060"/>
    </source>
</evidence>
<sequence length="680" mass="77724">MLSSSSESLPKNCCYILTIIVSLCAADFRTKNEEDVFNAKMVYLARQVAQDYMSDRLRCIVVVSDEGLLEDFTGYNDTTVLRVLFNGSRDECDPTMHKYILQAFYHKCTRYIVQISKPTCFFPAWFLARNGSTYEKHNPRVLFLPVKPHATVYGEEVLAMNQTNISHDILIAETSPQTPIGAIAMPKEIDPNRPVTLYTNNFWQYVGEPGRIGRIYLDEWSWELGFKNGVDLYPDKVRDLRGKVLRLSAFPYLPYGNNEPMDGSEARILLEFCVVYNCTVVDVDDGHLWGEIYPENGTGVGEAGTIYMELSDFGVGANYLWLEFWPYLEFSNCYLYGALTVMVPRPELLSGLLTPFLPFPLSLWLVIVMCVVVSAVGLHWVTEATIKFAPHFLDEIYKNHKFITYTDSMIRSIGMLVLQQPQRLVTGSPVRHLFTAFEFTYLVITSAYAAELYDFLTIPRTTKPINSVFDLAESNLIWMTDHEVWVFGILHAEDPSIRKAASNFRALPTPELIKLGESNHPYGLGIERMAGGHYTELPYITDKFIEKSRVMRDNYYVSPLVVNMQKGSPYANRLNDIIGRMENGGLYYAWEADCVRKYLNYTKQLDMQWSTRPIKYPPKVLNVADLEGAFLLYFIGTALAVGLFFLEIYFKKGLKLKNSFLNPTPKWFDEYLLGQSGSHD</sequence>
<keyword evidence="8" id="KW-0325">Glycoprotein</keyword>
<dbReference type="EMBL" id="KU523595">
    <property type="protein sequence ID" value="APZ81417.1"/>
    <property type="molecule type" value="mRNA"/>
</dbReference>
<dbReference type="PANTHER" id="PTHR42643">
    <property type="entry name" value="IONOTROPIC RECEPTOR 20A-RELATED"/>
    <property type="match status" value="1"/>
</dbReference>
<dbReference type="GO" id="GO:0015276">
    <property type="term" value="F:ligand-gated monoatomic ion channel activity"/>
    <property type="evidence" value="ECO:0007669"/>
    <property type="project" value="InterPro"/>
</dbReference>
<dbReference type="GO" id="GO:0050906">
    <property type="term" value="P:detection of stimulus involved in sensory perception"/>
    <property type="evidence" value="ECO:0007669"/>
    <property type="project" value="UniProtKB-ARBA"/>
</dbReference>